<reference evidence="2 3" key="1">
    <citation type="journal article" date="2022" name="Allergy">
        <title>Genome assembly and annotation of Periplaneta americana reveal a comprehensive cockroach allergen profile.</title>
        <authorList>
            <person name="Wang L."/>
            <person name="Xiong Q."/>
            <person name="Saelim N."/>
            <person name="Wang L."/>
            <person name="Nong W."/>
            <person name="Wan A.T."/>
            <person name="Shi M."/>
            <person name="Liu X."/>
            <person name="Cao Q."/>
            <person name="Hui J.H.L."/>
            <person name="Sookrung N."/>
            <person name="Leung T.F."/>
            <person name="Tungtrongchitr A."/>
            <person name="Tsui S.K.W."/>
        </authorList>
    </citation>
    <scope>NUCLEOTIDE SEQUENCE [LARGE SCALE GENOMIC DNA]</scope>
    <source>
        <strain evidence="2">PWHHKU_190912</strain>
    </source>
</reference>
<sequence>MVQSLLVADDLALVACNEDELQYSVHNLHMISAKYNMEINIEKTKVMTFHGQYLVASKICLLTYLLIAFKEPGGSLPPSHKPGIGPYPEQDLLKQINGKTNLDDSESESSSLNADTEMPSDPDEFDNSLKKITQPELNDLENDAPNYGVSLKEKIPNATLYQLADTQDITHAAITFKWKWDGHVARLPGDRWTYRATMWDPRIGRRLQGRPRRRWADFFREQAGQQWSREARDRRKWKLLERHLCIDQKF</sequence>
<feature type="region of interest" description="Disordered" evidence="1">
    <location>
        <begin position="100"/>
        <end position="128"/>
    </location>
</feature>
<proteinExistence type="predicted"/>
<dbReference type="EMBL" id="JAJSOF020000025">
    <property type="protein sequence ID" value="KAJ4435261.1"/>
    <property type="molecule type" value="Genomic_DNA"/>
</dbReference>
<evidence type="ECO:0000313" key="2">
    <source>
        <dbReference type="EMBL" id="KAJ4435261.1"/>
    </source>
</evidence>
<evidence type="ECO:0008006" key="4">
    <source>
        <dbReference type="Google" id="ProtNLM"/>
    </source>
</evidence>
<gene>
    <name evidence="2" type="ORF">ANN_23839</name>
</gene>
<accession>A0ABQ8SNF9</accession>
<protein>
    <recommendedName>
        <fullName evidence="4">Reverse transcriptase domain-containing protein</fullName>
    </recommendedName>
</protein>
<evidence type="ECO:0000256" key="1">
    <source>
        <dbReference type="SAM" id="MobiDB-lite"/>
    </source>
</evidence>
<organism evidence="2 3">
    <name type="scientific">Periplaneta americana</name>
    <name type="common">American cockroach</name>
    <name type="synonym">Blatta americana</name>
    <dbReference type="NCBI Taxonomy" id="6978"/>
    <lineage>
        <taxon>Eukaryota</taxon>
        <taxon>Metazoa</taxon>
        <taxon>Ecdysozoa</taxon>
        <taxon>Arthropoda</taxon>
        <taxon>Hexapoda</taxon>
        <taxon>Insecta</taxon>
        <taxon>Pterygota</taxon>
        <taxon>Neoptera</taxon>
        <taxon>Polyneoptera</taxon>
        <taxon>Dictyoptera</taxon>
        <taxon>Blattodea</taxon>
        <taxon>Blattoidea</taxon>
        <taxon>Blattidae</taxon>
        <taxon>Blattinae</taxon>
        <taxon>Periplaneta</taxon>
    </lineage>
</organism>
<evidence type="ECO:0000313" key="3">
    <source>
        <dbReference type="Proteomes" id="UP001148838"/>
    </source>
</evidence>
<name>A0ABQ8SNF9_PERAM</name>
<dbReference type="Proteomes" id="UP001148838">
    <property type="component" value="Unassembled WGS sequence"/>
</dbReference>
<comment type="caution">
    <text evidence="2">The sequence shown here is derived from an EMBL/GenBank/DDBJ whole genome shotgun (WGS) entry which is preliminary data.</text>
</comment>
<keyword evidence="3" id="KW-1185">Reference proteome</keyword>